<proteinExistence type="predicted"/>
<dbReference type="Gene3D" id="3.30.420.10">
    <property type="entry name" value="Ribonuclease H-like superfamily/Ribonuclease H"/>
    <property type="match status" value="1"/>
</dbReference>
<dbReference type="EMBL" id="BMAO01025095">
    <property type="protein sequence ID" value="GFR00262.1"/>
    <property type="molecule type" value="Genomic_DNA"/>
</dbReference>
<dbReference type="AlphaFoldDB" id="A0A8X6L9H3"/>
<gene>
    <name evidence="1" type="primary">RF55_26489</name>
    <name evidence="1" type="ORF">TNCT_289101</name>
</gene>
<sequence length="130" mass="15339">MSVERRRKRQNARGKEHLQFNWFSIVQGRISLIGIATDWLQEHSSELRNFRWPPKPPDRNIIEYIWDILQRAVQKRSSPPFTPIDLWTPLQDSWCQLPPALLQTLIESMPRRVAALLRARGRAGYKILGR</sequence>
<reference evidence="1" key="1">
    <citation type="submission" date="2020-07" db="EMBL/GenBank/DDBJ databases">
        <title>Multicomponent nature underlies the extraordinary mechanical properties of spider dragline silk.</title>
        <authorList>
            <person name="Kono N."/>
            <person name="Nakamura H."/>
            <person name="Mori M."/>
            <person name="Yoshida Y."/>
            <person name="Ohtoshi R."/>
            <person name="Malay A.D."/>
            <person name="Moran D.A.P."/>
            <person name="Tomita M."/>
            <person name="Numata K."/>
            <person name="Arakawa K."/>
        </authorList>
    </citation>
    <scope>NUCLEOTIDE SEQUENCE</scope>
</reference>
<dbReference type="Proteomes" id="UP000887116">
    <property type="component" value="Unassembled WGS sequence"/>
</dbReference>
<organism evidence="1 2">
    <name type="scientific">Trichonephila clavata</name>
    <name type="common">Joro spider</name>
    <name type="synonym">Nephila clavata</name>
    <dbReference type="NCBI Taxonomy" id="2740835"/>
    <lineage>
        <taxon>Eukaryota</taxon>
        <taxon>Metazoa</taxon>
        <taxon>Ecdysozoa</taxon>
        <taxon>Arthropoda</taxon>
        <taxon>Chelicerata</taxon>
        <taxon>Arachnida</taxon>
        <taxon>Araneae</taxon>
        <taxon>Araneomorphae</taxon>
        <taxon>Entelegynae</taxon>
        <taxon>Araneoidea</taxon>
        <taxon>Nephilidae</taxon>
        <taxon>Trichonephila</taxon>
    </lineage>
</organism>
<keyword evidence="2" id="KW-1185">Reference proteome</keyword>
<dbReference type="GO" id="GO:0003676">
    <property type="term" value="F:nucleic acid binding"/>
    <property type="evidence" value="ECO:0007669"/>
    <property type="project" value="InterPro"/>
</dbReference>
<protein>
    <submittedName>
        <fullName evidence="1">Transposable element tcb2 transposase</fullName>
    </submittedName>
</protein>
<name>A0A8X6L9H3_TRICU</name>
<dbReference type="OrthoDB" id="3226274at2759"/>
<comment type="caution">
    <text evidence="1">The sequence shown here is derived from an EMBL/GenBank/DDBJ whole genome shotgun (WGS) entry which is preliminary data.</text>
</comment>
<dbReference type="InterPro" id="IPR036397">
    <property type="entry name" value="RNaseH_sf"/>
</dbReference>
<accession>A0A8X6L9H3</accession>
<evidence type="ECO:0000313" key="2">
    <source>
        <dbReference type="Proteomes" id="UP000887116"/>
    </source>
</evidence>
<evidence type="ECO:0000313" key="1">
    <source>
        <dbReference type="EMBL" id="GFR00262.1"/>
    </source>
</evidence>